<dbReference type="InterPro" id="IPR025392">
    <property type="entry name" value="DUF4124"/>
</dbReference>
<proteinExistence type="predicted"/>
<evidence type="ECO:0000259" key="3">
    <source>
        <dbReference type="Pfam" id="PF13511"/>
    </source>
</evidence>
<feature type="compositionally biased region" description="Basic and acidic residues" evidence="1">
    <location>
        <begin position="88"/>
        <end position="124"/>
    </location>
</feature>
<keyword evidence="2" id="KW-0732">Signal</keyword>
<reference evidence="4 5" key="1">
    <citation type="submission" date="2020-08" db="EMBL/GenBank/DDBJ databases">
        <title>Novel species isolated from subtropical streams in China.</title>
        <authorList>
            <person name="Lu H."/>
        </authorList>
    </citation>
    <scope>NUCLEOTIDE SEQUENCE [LARGE SCALE GENOMIC DNA]</scope>
    <source>
        <strain evidence="4 5">NL8W</strain>
    </source>
</reference>
<feature type="region of interest" description="Disordered" evidence="1">
    <location>
        <begin position="32"/>
        <end position="126"/>
    </location>
</feature>
<keyword evidence="5" id="KW-1185">Reference proteome</keyword>
<sequence>MFITRFACSILLTTIFCASAQAQYVWLDEKGHKQYSDMPPPASVPKSKILKAPGGIAKPTTTAADDKPASTTSEATQKLEKPVTTASKNEDFNKRKAEQAEKDKKAEEEKTAAADKAKNCDRARGYQQTLNSGVRISRTDKNGEKSYLTDAQREQEAADVKKALAGC</sequence>
<evidence type="ECO:0000256" key="1">
    <source>
        <dbReference type="SAM" id="MobiDB-lite"/>
    </source>
</evidence>
<dbReference type="RefSeq" id="WP_186951556.1">
    <property type="nucleotide sequence ID" value="NZ_JACOFX010000001.1"/>
</dbReference>
<feature type="domain" description="DUF4124" evidence="3">
    <location>
        <begin position="15"/>
        <end position="63"/>
    </location>
</feature>
<feature type="compositionally biased region" description="Polar residues" evidence="1">
    <location>
        <begin position="59"/>
        <end position="76"/>
    </location>
</feature>
<name>A0ABR6Z4T1_9BURK</name>
<feature type="chain" id="PRO_5045874703" evidence="2">
    <location>
        <begin position="23"/>
        <end position="167"/>
    </location>
</feature>
<dbReference type="EMBL" id="JACOFX010000001">
    <property type="protein sequence ID" value="MBC3906331.1"/>
    <property type="molecule type" value="Genomic_DNA"/>
</dbReference>
<accession>A0ABR6Z4T1</accession>
<feature type="signal peptide" evidence="2">
    <location>
        <begin position="1"/>
        <end position="22"/>
    </location>
</feature>
<organism evidence="4 5">
    <name type="scientific">Undibacterium umbellatum</name>
    <dbReference type="NCBI Taxonomy" id="2762300"/>
    <lineage>
        <taxon>Bacteria</taxon>
        <taxon>Pseudomonadati</taxon>
        <taxon>Pseudomonadota</taxon>
        <taxon>Betaproteobacteria</taxon>
        <taxon>Burkholderiales</taxon>
        <taxon>Oxalobacteraceae</taxon>
        <taxon>Undibacterium</taxon>
    </lineage>
</organism>
<evidence type="ECO:0000313" key="5">
    <source>
        <dbReference type="Proteomes" id="UP000646911"/>
    </source>
</evidence>
<gene>
    <name evidence="4" type="ORF">H8L47_01985</name>
</gene>
<dbReference type="Pfam" id="PF13511">
    <property type="entry name" value="DUF4124"/>
    <property type="match status" value="1"/>
</dbReference>
<evidence type="ECO:0000256" key="2">
    <source>
        <dbReference type="SAM" id="SignalP"/>
    </source>
</evidence>
<protein>
    <submittedName>
        <fullName evidence="4">DUF4124 domain-containing protein</fullName>
    </submittedName>
</protein>
<comment type="caution">
    <text evidence="4">The sequence shown here is derived from an EMBL/GenBank/DDBJ whole genome shotgun (WGS) entry which is preliminary data.</text>
</comment>
<evidence type="ECO:0000313" key="4">
    <source>
        <dbReference type="EMBL" id="MBC3906331.1"/>
    </source>
</evidence>
<dbReference type="Proteomes" id="UP000646911">
    <property type="component" value="Unassembled WGS sequence"/>
</dbReference>